<dbReference type="GeneID" id="85491560"/>
<evidence type="ECO:0000256" key="1">
    <source>
        <dbReference type="SAM" id="MobiDB-lite"/>
    </source>
</evidence>
<protein>
    <submittedName>
        <fullName evidence="2">Uncharacterized protein</fullName>
    </submittedName>
</protein>
<evidence type="ECO:0000313" key="3">
    <source>
        <dbReference type="Proteomes" id="UP001233271"/>
    </source>
</evidence>
<sequence length="112" mass="12899">MQFFRYERDPRDIEAVQQFADSILSAAEEQALSNAKQIIEHDEMQDDKEVIIRARNGLVDALAEIKRTQKVIERYILKLDEFLSDIAEREKDGEKDGKEAQSEGGQTKTKLD</sequence>
<keyword evidence="3" id="KW-1185">Reference proteome</keyword>
<evidence type="ECO:0000313" key="2">
    <source>
        <dbReference type="EMBL" id="BEI87689.1"/>
    </source>
</evidence>
<dbReference type="Proteomes" id="UP001233271">
    <property type="component" value="Chromosome 1"/>
</dbReference>
<feature type="region of interest" description="Disordered" evidence="1">
    <location>
        <begin position="89"/>
        <end position="112"/>
    </location>
</feature>
<reference evidence="2" key="1">
    <citation type="journal article" date="2023" name="BMC Genomics">
        <title>Chromosome-level genome assemblies of Cutaneotrichosporon spp. (Trichosporonales, Basidiomycota) reveal imbalanced evolution between nucleotide sequences and chromosome synteny.</title>
        <authorList>
            <person name="Kobayashi Y."/>
            <person name="Kayamori A."/>
            <person name="Aoki K."/>
            <person name="Shiwa Y."/>
            <person name="Matsutani M."/>
            <person name="Fujita N."/>
            <person name="Sugita T."/>
            <person name="Iwasaki W."/>
            <person name="Tanaka N."/>
            <person name="Takashima M."/>
        </authorList>
    </citation>
    <scope>NUCLEOTIDE SEQUENCE</scope>
    <source>
        <strain evidence="2">HIS019</strain>
    </source>
</reference>
<gene>
    <name evidence="2" type="ORF">CcaverHIS019_0104070</name>
</gene>
<feature type="compositionally biased region" description="Polar residues" evidence="1">
    <location>
        <begin position="103"/>
        <end position="112"/>
    </location>
</feature>
<feature type="compositionally biased region" description="Basic and acidic residues" evidence="1">
    <location>
        <begin position="89"/>
        <end position="101"/>
    </location>
</feature>
<organism evidence="2 3">
    <name type="scientific">Cutaneotrichosporon cavernicola</name>
    <dbReference type="NCBI Taxonomy" id="279322"/>
    <lineage>
        <taxon>Eukaryota</taxon>
        <taxon>Fungi</taxon>
        <taxon>Dikarya</taxon>
        <taxon>Basidiomycota</taxon>
        <taxon>Agaricomycotina</taxon>
        <taxon>Tremellomycetes</taxon>
        <taxon>Trichosporonales</taxon>
        <taxon>Trichosporonaceae</taxon>
        <taxon>Cutaneotrichosporon</taxon>
    </lineage>
</organism>
<name>A0AA48I188_9TREE</name>
<dbReference type="AlphaFoldDB" id="A0AA48I188"/>
<dbReference type="EMBL" id="AP028212">
    <property type="protein sequence ID" value="BEI87689.1"/>
    <property type="molecule type" value="Genomic_DNA"/>
</dbReference>
<dbReference type="RefSeq" id="XP_060452955.1">
    <property type="nucleotide sequence ID" value="XM_060599978.1"/>
</dbReference>
<accession>A0AA48I188</accession>
<dbReference type="KEGG" id="ccac:CcaHIS019_0104070"/>
<proteinExistence type="predicted"/>